<dbReference type="Proteomes" id="UP000183053">
    <property type="component" value="Unassembled WGS sequence"/>
</dbReference>
<dbReference type="STRING" id="47312.SAMN04489765_0482"/>
<keyword evidence="3" id="KW-1185">Reference proteome</keyword>
<sequence length="61" mass="6204">MTPGNFTVWGGVIGLLVAIAVLVGGLLGFLLAIVLGAAGMAVGAHFDGLIDLTALRRRDRS</sequence>
<keyword evidence="1" id="KW-1133">Transmembrane helix</keyword>
<protein>
    <recommendedName>
        <fullName evidence="4">Small integral membrane protein</fullName>
    </recommendedName>
</protein>
<dbReference type="EMBL" id="FNLF01000002">
    <property type="protein sequence ID" value="SDQ45583.1"/>
    <property type="molecule type" value="Genomic_DNA"/>
</dbReference>
<organism evidence="2 3">
    <name type="scientific">Tsukamurella pulmonis</name>
    <dbReference type="NCBI Taxonomy" id="47312"/>
    <lineage>
        <taxon>Bacteria</taxon>
        <taxon>Bacillati</taxon>
        <taxon>Actinomycetota</taxon>
        <taxon>Actinomycetes</taxon>
        <taxon>Mycobacteriales</taxon>
        <taxon>Tsukamurellaceae</taxon>
        <taxon>Tsukamurella</taxon>
    </lineage>
</organism>
<dbReference type="AlphaFoldDB" id="A0A1H1B101"/>
<evidence type="ECO:0000313" key="3">
    <source>
        <dbReference type="Proteomes" id="UP000183053"/>
    </source>
</evidence>
<evidence type="ECO:0008006" key="4">
    <source>
        <dbReference type="Google" id="ProtNLM"/>
    </source>
</evidence>
<evidence type="ECO:0000256" key="1">
    <source>
        <dbReference type="SAM" id="Phobius"/>
    </source>
</evidence>
<proteinExistence type="predicted"/>
<feature type="transmembrane region" description="Helical" evidence="1">
    <location>
        <begin position="6"/>
        <end position="35"/>
    </location>
</feature>
<gene>
    <name evidence="2" type="ORF">SAMN04489765_0482</name>
</gene>
<name>A0A1H1B101_9ACTN</name>
<keyword evidence="1" id="KW-0812">Transmembrane</keyword>
<evidence type="ECO:0000313" key="2">
    <source>
        <dbReference type="EMBL" id="SDQ45583.1"/>
    </source>
</evidence>
<accession>A0A1H1B101</accession>
<dbReference type="RefSeq" id="WP_068537075.1">
    <property type="nucleotide sequence ID" value="NZ_AP025457.1"/>
</dbReference>
<keyword evidence="1" id="KW-0472">Membrane</keyword>
<reference evidence="3" key="1">
    <citation type="submission" date="2016-10" db="EMBL/GenBank/DDBJ databases">
        <authorList>
            <person name="Varghese N."/>
            <person name="Submissions S."/>
        </authorList>
    </citation>
    <scope>NUCLEOTIDE SEQUENCE [LARGE SCALE GENOMIC DNA]</scope>
    <source>
        <strain evidence="3">DSM 44142</strain>
    </source>
</reference>